<dbReference type="SFLD" id="SFLDS00029">
    <property type="entry name" value="Radical_SAM"/>
    <property type="match status" value="1"/>
</dbReference>
<dbReference type="Proteomes" id="UP000177309">
    <property type="component" value="Unassembled WGS sequence"/>
</dbReference>
<keyword evidence="3" id="KW-0479">Metal-binding</keyword>
<dbReference type="CDD" id="cd01335">
    <property type="entry name" value="Radical_SAM"/>
    <property type="match status" value="1"/>
</dbReference>
<organism evidence="7 8">
    <name type="scientific">candidate division WOR-1 bacterium RIFOXYC2_FULL_41_25</name>
    <dbReference type="NCBI Taxonomy" id="1802586"/>
    <lineage>
        <taxon>Bacteria</taxon>
        <taxon>Bacillati</taxon>
        <taxon>Saganbacteria</taxon>
    </lineage>
</organism>
<gene>
    <name evidence="7" type="ORF">A2462_04195</name>
</gene>
<evidence type="ECO:0000256" key="4">
    <source>
        <dbReference type="ARBA" id="ARBA00023004"/>
    </source>
</evidence>
<dbReference type="InterPro" id="IPR034466">
    <property type="entry name" value="Methyltransferase_Class_B"/>
</dbReference>
<comment type="cofactor">
    <cofactor evidence="1">
        <name>[4Fe-4S] cluster</name>
        <dbReference type="ChEBI" id="CHEBI:49883"/>
    </cofactor>
</comment>
<dbReference type="SFLD" id="SFLDG01082">
    <property type="entry name" value="B12-binding_domain_containing"/>
    <property type="match status" value="1"/>
</dbReference>
<evidence type="ECO:0000313" key="8">
    <source>
        <dbReference type="Proteomes" id="UP000177309"/>
    </source>
</evidence>
<dbReference type="SFLD" id="SFLDG01123">
    <property type="entry name" value="methyltransferase_(Class_B)"/>
    <property type="match status" value="1"/>
</dbReference>
<evidence type="ECO:0000256" key="2">
    <source>
        <dbReference type="ARBA" id="ARBA00022691"/>
    </source>
</evidence>
<keyword evidence="5" id="KW-0411">Iron-sulfur</keyword>
<dbReference type="Gene3D" id="3.80.30.20">
    <property type="entry name" value="tm_1862 like domain"/>
    <property type="match status" value="1"/>
</dbReference>
<evidence type="ECO:0000256" key="1">
    <source>
        <dbReference type="ARBA" id="ARBA00001966"/>
    </source>
</evidence>
<feature type="domain" description="Radical SAM core" evidence="6">
    <location>
        <begin position="261"/>
        <end position="483"/>
    </location>
</feature>
<dbReference type="EMBL" id="MEUI01000015">
    <property type="protein sequence ID" value="OGC34472.1"/>
    <property type="molecule type" value="Genomic_DNA"/>
</dbReference>
<dbReference type="InterPro" id="IPR023404">
    <property type="entry name" value="rSAM_horseshoe"/>
</dbReference>
<dbReference type="InterPro" id="IPR058240">
    <property type="entry name" value="rSAM_sf"/>
</dbReference>
<dbReference type="Pfam" id="PF04055">
    <property type="entry name" value="Radical_SAM"/>
    <property type="match status" value="1"/>
</dbReference>
<evidence type="ECO:0000256" key="3">
    <source>
        <dbReference type="ARBA" id="ARBA00022723"/>
    </source>
</evidence>
<keyword evidence="4" id="KW-0408">Iron</keyword>
<dbReference type="AlphaFoldDB" id="A0A1F4TP34"/>
<keyword evidence="2" id="KW-0949">S-adenosyl-L-methionine</keyword>
<proteinExistence type="predicted"/>
<sequence>MPAPIRSAINRRPSVVLVTASGCPGQISNFMPDNGLATLAAILKQAGISVRVLDFNTLSHMKKYITPELQQELVQTMQRVFDLTKDGIPKLGKGLATLGFLARKLQHIERKMIALRPRVNAELAAEIADTVREREATLVGFKTFHGPGSSGPIEMALNLRQQFPDLLLAAGGPQASLFNRRILDLNLDQGAFDVIAAGGDGEAMIVSLAEASVGKPLTEVPGIYYCDEDGAVKMTDPRVIEDLNMIPAADYGADVYPAMHLPGNEKMWILVVEDAKGCSHGCPFCTHGTIWGKVRRQRSVTKIVDEMEMAVKKYGVRAFRLAGSSAPNRFLRELSAEIIRRDLKIKWTTFARTDIDSSIFPQLKESGCVSIFFGVESGDQDVLDGMGKRVTVEQIKRTIKDCNAAGIKAVGSIIHPAPFSTPETETKNFELVRESDLRYVLSQFTGLFPGTPYAANPGKYGIKIKYPSRLLNVLARAGLISPANYYDPVIQEYLFGYEMKRLAKPPSWEPTPWEYDYGFGLRGFSHYAKVTDRFQMKMRAQGRLYLTDEELLMADMAGHEPGVFGAESTIAVRSVDIDATRELLQKINQGNSQIG</sequence>
<dbReference type="InterPro" id="IPR051198">
    <property type="entry name" value="BchE-like"/>
</dbReference>
<accession>A0A1F4TP34</accession>
<dbReference type="GO" id="GO:0003824">
    <property type="term" value="F:catalytic activity"/>
    <property type="evidence" value="ECO:0007669"/>
    <property type="project" value="InterPro"/>
</dbReference>
<dbReference type="GO" id="GO:0046872">
    <property type="term" value="F:metal ion binding"/>
    <property type="evidence" value="ECO:0007669"/>
    <property type="project" value="UniProtKB-KW"/>
</dbReference>
<dbReference type="SMART" id="SM00729">
    <property type="entry name" value="Elp3"/>
    <property type="match status" value="1"/>
</dbReference>
<reference evidence="7 8" key="1">
    <citation type="journal article" date="2016" name="Nat. Commun.">
        <title>Thousands of microbial genomes shed light on interconnected biogeochemical processes in an aquifer system.</title>
        <authorList>
            <person name="Anantharaman K."/>
            <person name="Brown C.T."/>
            <person name="Hug L.A."/>
            <person name="Sharon I."/>
            <person name="Castelle C.J."/>
            <person name="Probst A.J."/>
            <person name="Thomas B.C."/>
            <person name="Singh A."/>
            <person name="Wilkins M.J."/>
            <person name="Karaoz U."/>
            <person name="Brodie E.L."/>
            <person name="Williams K.H."/>
            <person name="Hubbard S.S."/>
            <person name="Banfield J.F."/>
        </authorList>
    </citation>
    <scope>NUCLEOTIDE SEQUENCE [LARGE SCALE GENOMIC DNA]</scope>
</reference>
<evidence type="ECO:0000259" key="6">
    <source>
        <dbReference type="PROSITE" id="PS51918"/>
    </source>
</evidence>
<dbReference type="InterPro" id="IPR007197">
    <property type="entry name" value="rSAM"/>
</dbReference>
<dbReference type="PROSITE" id="PS51257">
    <property type="entry name" value="PROKAR_LIPOPROTEIN"/>
    <property type="match status" value="1"/>
</dbReference>
<dbReference type="InterPro" id="IPR006638">
    <property type="entry name" value="Elp3/MiaA/NifB-like_rSAM"/>
</dbReference>
<name>A0A1F4TP34_UNCSA</name>
<comment type="caution">
    <text evidence="7">The sequence shown here is derived from an EMBL/GenBank/DDBJ whole genome shotgun (WGS) entry which is preliminary data.</text>
</comment>
<dbReference type="PROSITE" id="PS51918">
    <property type="entry name" value="RADICAL_SAM"/>
    <property type="match status" value="1"/>
</dbReference>
<protein>
    <recommendedName>
        <fullName evidence="6">Radical SAM core domain-containing protein</fullName>
    </recommendedName>
</protein>
<dbReference type="PANTHER" id="PTHR43409">
    <property type="entry name" value="ANAEROBIC MAGNESIUM-PROTOPORPHYRIN IX MONOMETHYL ESTER CYCLASE-RELATED"/>
    <property type="match status" value="1"/>
</dbReference>
<evidence type="ECO:0000313" key="7">
    <source>
        <dbReference type="EMBL" id="OGC34472.1"/>
    </source>
</evidence>
<evidence type="ECO:0000256" key="5">
    <source>
        <dbReference type="ARBA" id="ARBA00023014"/>
    </source>
</evidence>
<dbReference type="GO" id="GO:0051539">
    <property type="term" value="F:4 iron, 4 sulfur cluster binding"/>
    <property type="evidence" value="ECO:0007669"/>
    <property type="project" value="UniProtKB-KW"/>
</dbReference>
<dbReference type="SUPFAM" id="SSF102114">
    <property type="entry name" value="Radical SAM enzymes"/>
    <property type="match status" value="1"/>
</dbReference>